<accession>A0A940PCN9</accession>
<dbReference type="GO" id="GO:0004519">
    <property type="term" value="F:endonuclease activity"/>
    <property type="evidence" value="ECO:0007669"/>
    <property type="project" value="UniProtKB-KW"/>
</dbReference>
<organism evidence="3 4">
    <name type="scientific">Vagococcus allomyrinae</name>
    <dbReference type="NCBI Taxonomy" id="2794353"/>
    <lineage>
        <taxon>Bacteria</taxon>
        <taxon>Bacillati</taxon>
        <taxon>Bacillota</taxon>
        <taxon>Bacilli</taxon>
        <taxon>Lactobacillales</taxon>
        <taxon>Enterococcaceae</taxon>
        <taxon>Vagococcus</taxon>
    </lineage>
</organism>
<keyword evidence="3" id="KW-0540">Nuclease</keyword>
<dbReference type="Gene3D" id="3.40.570.10">
    <property type="entry name" value="Extracellular Endonuclease, subunit A"/>
    <property type="match status" value="1"/>
</dbReference>
<proteinExistence type="predicted"/>
<gene>
    <name evidence="3" type="ORF">I6N95_11100</name>
</gene>
<sequence length="226" mass="24973">MAKRKKNTPKLNPTITTIIILGLLFLGALGIQVPEILQDYFGVETPKTVEKYPNQKPASETGENPGPIDHGLATFTQEELTPSSTGWITYGKLDGLERPTEANALITKKMINTGTKANRDVRPPGFISGLEPHGHSRGHLIGRQFGGSGDDRQNLVTLYQTPVNSPMMTEFENQIRQAVDSGETVRYRVTPIYNESDLMPKEIHMEAQSIEKSGTINFNVSILNLK</sequence>
<dbReference type="Proteomes" id="UP000674938">
    <property type="component" value="Unassembled WGS sequence"/>
</dbReference>
<evidence type="ECO:0000256" key="1">
    <source>
        <dbReference type="SAM" id="MobiDB-lite"/>
    </source>
</evidence>
<name>A0A940PCN9_9ENTE</name>
<dbReference type="RefSeq" id="WP_209527600.1">
    <property type="nucleotide sequence ID" value="NZ_JAEEGA010000006.1"/>
</dbReference>
<dbReference type="AlphaFoldDB" id="A0A940PCN9"/>
<keyword evidence="4" id="KW-1185">Reference proteome</keyword>
<comment type="caution">
    <text evidence="3">The sequence shown here is derived from an EMBL/GenBank/DDBJ whole genome shotgun (WGS) entry which is preliminary data.</text>
</comment>
<reference evidence="3" key="1">
    <citation type="submission" date="2020-12" db="EMBL/GenBank/DDBJ databases">
        <title>Vagococcus allomyrinae sp. nov. and Enterococcus lavae sp. nov., isolated from the larvae of Allomyrina dichotoma.</title>
        <authorList>
            <person name="Lee S.D."/>
        </authorList>
    </citation>
    <scope>NUCLEOTIDE SEQUENCE</scope>
    <source>
        <strain evidence="3">BWB3-3</strain>
    </source>
</reference>
<dbReference type="InterPro" id="IPR044929">
    <property type="entry name" value="DNA/RNA_non-sp_Endonuclease_sf"/>
</dbReference>
<feature type="region of interest" description="Disordered" evidence="1">
    <location>
        <begin position="50"/>
        <end position="70"/>
    </location>
</feature>
<dbReference type="Pfam" id="PF13930">
    <property type="entry name" value="Endonuclea_NS_2"/>
    <property type="match status" value="1"/>
</dbReference>
<evidence type="ECO:0000259" key="2">
    <source>
        <dbReference type="Pfam" id="PF13930"/>
    </source>
</evidence>
<evidence type="ECO:0000313" key="4">
    <source>
        <dbReference type="Proteomes" id="UP000674938"/>
    </source>
</evidence>
<keyword evidence="3" id="KW-0378">Hydrolase</keyword>
<feature type="domain" description="Type VII secretion system protein EssD-like" evidence="2">
    <location>
        <begin position="84"/>
        <end position="209"/>
    </location>
</feature>
<protein>
    <submittedName>
        <fullName evidence="3">DNA/RNA non-specific endonuclease</fullName>
    </submittedName>
</protein>
<dbReference type="InterPro" id="IPR044927">
    <property type="entry name" value="Endonuclea_NS_2"/>
</dbReference>
<evidence type="ECO:0000313" key="3">
    <source>
        <dbReference type="EMBL" id="MBP1041553.1"/>
    </source>
</evidence>
<dbReference type="EMBL" id="JAEEGA010000006">
    <property type="protein sequence ID" value="MBP1041553.1"/>
    <property type="molecule type" value="Genomic_DNA"/>
</dbReference>
<keyword evidence="3" id="KW-0255">Endonuclease</keyword>